<name>A0A5P9NF53_9GAMM</name>
<feature type="domain" description="Formamidopyrimidine-DNA glycosylase catalytic" evidence="15">
    <location>
        <begin position="2"/>
        <end position="90"/>
    </location>
</feature>
<keyword evidence="10 16" id="KW-0456">Lyase</keyword>
<dbReference type="GO" id="GO:0006284">
    <property type="term" value="P:base-excision repair"/>
    <property type="evidence" value="ECO:0007669"/>
    <property type="project" value="InterPro"/>
</dbReference>
<evidence type="ECO:0000256" key="5">
    <source>
        <dbReference type="ARBA" id="ARBA00022771"/>
    </source>
</evidence>
<dbReference type="OrthoDB" id="5657047at2"/>
<dbReference type="PANTHER" id="PTHR42697:SF1">
    <property type="entry name" value="ENDONUCLEASE 8"/>
    <property type="match status" value="1"/>
</dbReference>
<dbReference type="SUPFAM" id="SSF81624">
    <property type="entry name" value="N-terminal domain of MutM-like DNA repair proteins"/>
    <property type="match status" value="1"/>
</dbReference>
<keyword evidence="3" id="KW-0479">Metal-binding</keyword>
<dbReference type="GO" id="GO:0003684">
    <property type="term" value="F:damaged DNA binding"/>
    <property type="evidence" value="ECO:0007669"/>
    <property type="project" value="InterPro"/>
</dbReference>
<dbReference type="Proteomes" id="UP000326287">
    <property type="component" value="Chromosome"/>
</dbReference>
<dbReference type="Pfam" id="PF06831">
    <property type="entry name" value="H2TH"/>
    <property type="match status" value="1"/>
</dbReference>
<evidence type="ECO:0000256" key="1">
    <source>
        <dbReference type="ARBA" id="ARBA00009409"/>
    </source>
</evidence>
<dbReference type="InterPro" id="IPR000214">
    <property type="entry name" value="Znf_DNA_glyclase/AP_lyase"/>
</dbReference>
<dbReference type="EC" id="4.2.99.18" evidence="2"/>
<evidence type="ECO:0000256" key="9">
    <source>
        <dbReference type="ARBA" id="ARBA00023204"/>
    </source>
</evidence>
<dbReference type="InterPro" id="IPR010979">
    <property type="entry name" value="Ribosomal_uS13-like_H2TH"/>
</dbReference>
<dbReference type="InterPro" id="IPR035937">
    <property type="entry name" value="FPG_N"/>
</dbReference>
<evidence type="ECO:0000313" key="17">
    <source>
        <dbReference type="Proteomes" id="UP000326287"/>
    </source>
</evidence>
<dbReference type="GO" id="GO:0000703">
    <property type="term" value="F:oxidized pyrimidine nucleobase lesion DNA N-glycosylase activity"/>
    <property type="evidence" value="ECO:0007669"/>
    <property type="project" value="TreeGrafter"/>
</dbReference>
<evidence type="ECO:0000259" key="15">
    <source>
        <dbReference type="PROSITE" id="PS51068"/>
    </source>
</evidence>
<dbReference type="InterPro" id="IPR012319">
    <property type="entry name" value="FPG_cat"/>
</dbReference>
<accession>A0A5P9NF53</accession>
<dbReference type="SMART" id="SM01232">
    <property type="entry name" value="H2TH"/>
    <property type="match status" value="1"/>
</dbReference>
<dbReference type="Gene3D" id="1.10.8.50">
    <property type="match status" value="1"/>
</dbReference>
<dbReference type="PANTHER" id="PTHR42697">
    <property type="entry name" value="ENDONUCLEASE 8"/>
    <property type="match status" value="1"/>
</dbReference>
<keyword evidence="8" id="KW-0238">DNA-binding</keyword>
<dbReference type="SUPFAM" id="SSF57716">
    <property type="entry name" value="Glucocorticoid receptor-like (DNA-binding domain)"/>
    <property type="match status" value="1"/>
</dbReference>
<keyword evidence="16" id="KW-0255">Endonuclease</keyword>
<dbReference type="SMART" id="SM00898">
    <property type="entry name" value="Fapy_DNA_glyco"/>
    <property type="match status" value="1"/>
</dbReference>
<dbReference type="GO" id="GO:0140078">
    <property type="term" value="F:class I DNA-(apurinic or apyrimidinic site) endonuclease activity"/>
    <property type="evidence" value="ECO:0007669"/>
    <property type="project" value="UniProtKB-EC"/>
</dbReference>
<dbReference type="GO" id="GO:0008270">
    <property type="term" value="F:zinc ion binding"/>
    <property type="evidence" value="ECO:0007669"/>
    <property type="project" value="UniProtKB-KW"/>
</dbReference>
<organism evidence="16 17">
    <name type="scientific">Halioglobus maricola</name>
    <dbReference type="NCBI Taxonomy" id="2601894"/>
    <lineage>
        <taxon>Bacteria</taxon>
        <taxon>Pseudomonadati</taxon>
        <taxon>Pseudomonadota</taxon>
        <taxon>Gammaproteobacteria</taxon>
        <taxon>Cellvibrionales</taxon>
        <taxon>Halieaceae</taxon>
        <taxon>Halioglobus</taxon>
    </lineage>
</organism>
<evidence type="ECO:0000256" key="2">
    <source>
        <dbReference type="ARBA" id="ARBA00012720"/>
    </source>
</evidence>
<reference evidence="16 17" key="1">
    <citation type="submission" date="2019-02" db="EMBL/GenBank/DDBJ databases">
        <authorList>
            <person name="Li S.-H."/>
        </authorList>
    </citation>
    <scope>NUCLEOTIDE SEQUENCE [LARGE SCALE GENOMIC DNA]</scope>
    <source>
        <strain evidence="16 17">IMCC14385</strain>
    </source>
</reference>
<dbReference type="AlphaFoldDB" id="A0A5P9NF53"/>
<dbReference type="PROSITE" id="PS51066">
    <property type="entry name" value="ZF_FPG_2"/>
    <property type="match status" value="1"/>
</dbReference>
<evidence type="ECO:0000256" key="8">
    <source>
        <dbReference type="ARBA" id="ARBA00023125"/>
    </source>
</evidence>
<sequence length="283" mass="32087">MPEGPEIRRAADEIAQVLEGRVVERVSFAHPPLRHHGKRFKGRRVEHVETRGKALLTHFDHGWTIYSHNQLYGVWHVAKRGSLPDTKRSLRLRLTTASHEALLYSASEISVWRTDELDQHPFLSRLGPDILNENLEWRTITALLEEPRFAGRQLGALYLDQTFLAGLGNYLRSEILFAAGLHPSMTPSELTRGQLGRLARSTLDLSRRSYLTGGITNPPARARKLEAADASFGQRRFAVFEREGLACYECGVRIERIDISTRRLYLCKQCQQAPNAGARQRGL</sequence>
<evidence type="ECO:0000256" key="3">
    <source>
        <dbReference type="ARBA" id="ARBA00022723"/>
    </source>
</evidence>
<dbReference type="KEGG" id="halc:EY643_01275"/>
<dbReference type="InterPro" id="IPR015886">
    <property type="entry name" value="H2TH_FPG"/>
</dbReference>
<dbReference type="RefSeq" id="WP_152660502.1">
    <property type="nucleotide sequence ID" value="NZ_CP036422.1"/>
</dbReference>
<dbReference type="Pfam" id="PF01149">
    <property type="entry name" value="Fapy_DNA_glyco"/>
    <property type="match status" value="1"/>
</dbReference>
<keyword evidence="9" id="KW-0234">DNA repair</keyword>
<feature type="domain" description="FPG-type" evidence="14">
    <location>
        <begin position="238"/>
        <end position="272"/>
    </location>
</feature>
<evidence type="ECO:0000256" key="13">
    <source>
        <dbReference type="PROSITE-ProRule" id="PRU00391"/>
    </source>
</evidence>
<dbReference type="SUPFAM" id="SSF46946">
    <property type="entry name" value="S13-like H2TH domain"/>
    <property type="match status" value="1"/>
</dbReference>
<protein>
    <recommendedName>
        <fullName evidence="2">DNA-(apurinic or apyrimidinic site) lyase</fullName>
        <ecNumber evidence="2">4.2.99.18</ecNumber>
    </recommendedName>
</protein>
<keyword evidence="17" id="KW-1185">Reference proteome</keyword>
<dbReference type="Gene3D" id="3.20.190.10">
    <property type="entry name" value="MutM-like, N-terminal"/>
    <property type="match status" value="1"/>
</dbReference>
<evidence type="ECO:0000256" key="12">
    <source>
        <dbReference type="ARBA" id="ARBA00023295"/>
    </source>
</evidence>
<keyword evidence="5 13" id="KW-0863">Zinc-finger</keyword>
<dbReference type="PROSITE" id="PS51068">
    <property type="entry name" value="FPG_CAT"/>
    <property type="match status" value="1"/>
</dbReference>
<gene>
    <name evidence="16" type="ORF">EY643_01275</name>
</gene>
<comment type="similarity">
    <text evidence="1">Belongs to the FPG family.</text>
</comment>
<proteinExistence type="inferred from homology"/>
<evidence type="ECO:0000256" key="4">
    <source>
        <dbReference type="ARBA" id="ARBA00022763"/>
    </source>
</evidence>
<keyword evidence="16" id="KW-0540">Nuclease</keyword>
<evidence type="ECO:0000313" key="16">
    <source>
        <dbReference type="EMBL" id="QFU74390.1"/>
    </source>
</evidence>
<evidence type="ECO:0000256" key="7">
    <source>
        <dbReference type="ARBA" id="ARBA00022833"/>
    </source>
</evidence>
<keyword evidence="11" id="KW-0511">Multifunctional enzyme</keyword>
<keyword evidence="4" id="KW-0227">DNA damage</keyword>
<evidence type="ECO:0000256" key="6">
    <source>
        <dbReference type="ARBA" id="ARBA00022801"/>
    </source>
</evidence>
<keyword evidence="7" id="KW-0862">Zinc</keyword>
<evidence type="ECO:0000256" key="10">
    <source>
        <dbReference type="ARBA" id="ARBA00023239"/>
    </source>
</evidence>
<dbReference type="NCBIfam" id="NF007763">
    <property type="entry name" value="PRK10445.1"/>
    <property type="match status" value="1"/>
</dbReference>
<dbReference type="EMBL" id="CP036422">
    <property type="protein sequence ID" value="QFU74390.1"/>
    <property type="molecule type" value="Genomic_DNA"/>
</dbReference>
<evidence type="ECO:0000259" key="14">
    <source>
        <dbReference type="PROSITE" id="PS51066"/>
    </source>
</evidence>
<evidence type="ECO:0000256" key="11">
    <source>
        <dbReference type="ARBA" id="ARBA00023268"/>
    </source>
</evidence>
<keyword evidence="6" id="KW-0378">Hydrolase</keyword>
<keyword evidence="12" id="KW-0326">Glycosidase</keyword>